<dbReference type="Proteomes" id="UP000298416">
    <property type="component" value="Unassembled WGS sequence"/>
</dbReference>
<protein>
    <submittedName>
        <fullName evidence="1">Uncharacterized protein</fullName>
    </submittedName>
</protein>
<dbReference type="AlphaFoldDB" id="A0A8X8W168"/>
<evidence type="ECO:0000313" key="1">
    <source>
        <dbReference type="EMBL" id="KAG6386155.1"/>
    </source>
</evidence>
<reference evidence="1" key="2">
    <citation type="submission" date="2020-08" db="EMBL/GenBank/DDBJ databases">
        <title>Plant Genome Project.</title>
        <authorList>
            <person name="Zhang R.-G."/>
        </authorList>
    </citation>
    <scope>NUCLEOTIDE SEQUENCE</scope>
    <source>
        <strain evidence="1">Huo1</strain>
        <tissue evidence="1">Leaf</tissue>
    </source>
</reference>
<evidence type="ECO:0000313" key="2">
    <source>
        <dbReference type="Proteomes" id="UP000298416"/>
    </source>
</evidence>
<dbReference type="EMBL" id="PNBA02000022">
    <property type="protein sequence ID" value="KAG6386155.1"/>
    <property type="molecule type" value="Genomic_DNA"/>
</dbReference>
<name>A0A8X8W168_SALSN</name>
<organism evidence="1">
    <name type="scientific">Salvia splendens</name>
    <name type="common">Scarlet sage</name>
    <dbReference type="NCBI Taxonomy" id="180675"/>
    <lineage>
        <taxon>Eukaryota</taxon>
        <taxon>Viridiplantae</taxon>
        <taxon>Streptophyta</taxon>
        <taxon>Embryophyta</taxon>
        <taxon>Tracheophyta</taxon>
        <taxon>Spermatophyta</taxon>
        <taxon>Magnoliopsida</taxon>
        <taxon>eudicotyledons</taxon>
        <taxon>Gunneridae</taxon>
        <taxon>Pentapetalae</taxon>
        <taxon>asterids</taxon>
        <taxon>lamiids</taxon>
        <taxon>Lamiales</taxon>
        <taxon>Lamiaceae</taxon>
        <taxon>Nepetoideae</taxon>
        <taxon>Mentheae</taxon>
        <taxon>Salviinae</taxon>
        <taxon>Salvia</taxon>
        <taxon>Salvia subgen. Calosphace</taxon>
        <taxon>core Calosphace</taxon>
    </lineage>
</organism>
<reference evidence="1" key="1">
    <citation type="submission" date="2018-01" db="EMBL/GenBank/DDBJ databases">
        <authorList>
            <person name="Mao J.F."/>
        </authorList>
    </citation>
    <scope>NUCLEOTIDE SEQUENCE</scope>
    <source>
        <strain evidence="1">Huo1</strain>
        <tissue evidence="1">Leaf</tissue>
    </source>
</reference>
<comment type="caution">
    <text evidence="1">The sequence shown here is derived from an EMBL/GenBank/DDBJ whole genome shotgun (WGS) entry which is preliminary data.</text>
</comment>
<sequence length="128" mass="13967">MVMNLRVDLFVVTSPTTSATAAAAEPPSTLVLISYRRLRAHVANKDKLSSKYDDSAAEERHCSNVLHLRGDVAKIEFYLLNVCGAEKSIVLQGEGKLPILAGNVPLPLHRGFANDNSLKIRNLATEIK</sequence>
<gene>
    <name evidence="1" type="ORF">SASPL_155046</name>
</gene>
<keyword evidence="2" id="KW-1185">Reference proteome</keyword>
<accession>A0A8X8W168</accession>
<proteinExistence type="predicted"/>